<name>A0ABY4QXY6_9ACTN</name>
<feature type="transmembrane region" description="Helical" evidence="1">
    <location>
        <begin position="195"/>
        <end position="215"/>
    </location>
</feature>
<evidence type="ECO:0008006" key="4">
    <source>
        <dbReference type="Google" id="ProtNLM"/>
    </source>
</evidence>
<dbReference type="EMBL" id="CP097332">
    <property type="protein sequence ID" value="UQX88518.1"/>
    <property type="molecule type" value="Genomic_DNA"/>
</dbReference>
<feature type="transmembrane region" description="Helical" evidence="1">
    <location>
        <begin position="163"/>
        <end position="183"/>
    </location>
</feature>
<feature type="transmembrane region" description="Helical" evidence="1">
    <location>
        <begin position="342"/>
        <end position="367"/>
    </location>
</feature>
<organism evidence="2 3">
    <name type="scientific">Jatrophihabitans telluris</name>
    <dbReference type="NCBI Taxonomy" id="2038343"/>
    <lineage>
        <taxon>Bacteria</taxon>
        <taxon>Bacillati</taxon>
        <taxon>Actinomycetota</taxon>
        <taxon>Actinomycetes</taxon>
        <taxon>Jatrophihabitantales</taxon>
        <taxon>Jatrophihabitantaceae</taxon>
        <taxon>Jatrophihabitans</taxon>
    </lineage>
</organism>
<reference evidence="2" key="1">
    <citation type="journal article" date="2018" name="Int. J. Syst. Evol. Microbiol.">
        <title>Jatrophihabitans telluris sp. nov., isolated from sediment soil of lava forest wetlands and the emended description of the genus Jatrophihabitans.</title>
        <authorList>
            <person name="Lee K.C."/>
            <person name="Suh M.K."/>
            <person name="Eom M.K."/>
            <person name="Kim K.K."/>
            <person name="Kim J.S."/>
            <person name="Kim D.S."/>
            <person name="Ko S.H."/>
            <person name="Shin Y.K."/>
            <person name="Lee J.S."/>
        </authorList>
    </citation>
    <scope>NUCLEOTIDE SEQUENCE</scope>
    <source>
        <strain evidence="2">N237</strain>
    </source>
</reference>
<keyword evidence="1" id="KW-0472">Membrane</keyword>
<dbReference type="RefSeq" id="WP_249772096.1">
    <property type="nucleotide sequence ID" value="NZ_CP097332.1"/>
</dbReference>
<reference evidence="2" key="2">
    <citation type="submission" date="2022-05" db="EMBL/GenBank/DDBJ databases">
        <authorList>
            <person name="Kim J.-S."/>
            <person name="Lee K."/>
            <person name="Suh M."/>
            <person name="Eom M."/>
            <person name="Kim J.-S."/>
            <person name="Kim D.-S."/>
            <person name="Ko S.-H."/>
            <person name="Shin Y."/>
            <person name="Lee J.-S."/>
        </authorList>
    </citation>
    <scope>NUCLEOTIDE SEQUENCE</scope>
    <source>
        <strain evidence="2">N237</strain>
    </source>
</reference>
<feature type="transmembrane region" description="Helical" evidence="1">
    <location>
        <begin position="235"/>
        <end position="257"/>
    </location>
</feature>
<keyword evidence="1" id="KW-1133">Transmembrane helix</keyword>
<protein>
    <recommendedName>
        <fullName evidence="4">Integral membrane protein</fullName>
    </recommendedName>
</protein>
<evidence type="ECO:0000256" key="1">
    <source>
        <dbReference type="SAM" id="Phobius"/>
    </source>
</evidence>
<feature type="transmembrane region" description="Helical" evidence="1">
    <location>
        <begin position="95"/>
        <end position="114"/>
    </location>
</feature>
<sequence>MDRVSRLVSGVARALSGLLPDGRRDWVHALLVEADQVPAAPARLAWLGGGLWMVMKEVVMNRIVQAMAFLAGALGLVLVGWPGASTNSATPVNRMYVVVTLALLIGLPLLVRRFFGPVRPGWVPRAVRVGGYAVILGLVAALVEKHRLGSRLGSYFPVVLGNWAMYVGFLLVLGGYVAGLLVLTCRRLQFAHRVLPSAVGVGAVTAGVLYALAPFGGDGAIERVTRTDTVARASALDYLVVTCFALAALAVPVGVHAMTTRLARRDSRPGVLPAPRQAVLATIAAASIGAMLVALFTSLTIALLPHHVPRPASGDGICHTCVRPTVVIPANLRQQYDTDGSIGSAGGAAILALLVVPVFGATIATLCNAQPVERPARNPRLRPS</sequence>
<gene>
    <name evidence="2" type="ORF">M6D93_00595</name>
</gene>
<keyword evidence="1" id="KW-0812">Transmembrane</keyword>
<evidence type="ECO:0000313" key="3">
    <source>
        <dbReference type="Proteomes" id="UP001056336"/>
    </source>
</evidence>
<proteinExistence type="predicted"/>
<dbReference type="Proteomes" id="UP001056336">
    <property type="component" value="Chromosome"/>
</dbReference>
<feature type="transmembrane region" description="Helical" evidence="1">
    <location>
        <begin position="126"/>
        <end position="143"/>
    </location>
</feature>
<accession>A0ABY4QXY6</accession>
<evidence type="ECO:0000313" key="2">
    <source>
        <dbReference type="EMBL" id="UQX88518.1"/>
    </source>
</evidence>
<feature type="transmembrane region" description="Helical" evidence="1">
    <location>
        <begin position="63"/>
        <end position="83"/>
    </location>
</feature>
<feature type="transmembrane region" description="Helical" evidence="1">
    <location>
        <begin position="278"/>
        <end position="304"/>
    </location>
</feature>
<keyword evidence="3" id="KW-1185">Reference proteome</keyword>